<dbReference type="SUPFAM" id="SSF47413">
    <property type="entry name" value="lambda repressor-like DNA-binding domains"/>
    <property type="match status" value="1"/>
</dbReference>
<dbReference type="PANTHER" id="PTHR46797">
    <property type="entry name" value="HTH-TYPE TRANSCRIPTIONAL REGULATOR"/>
    <property type="match status" value="1"/>
</dbReference>
<evidence type="ECO:0000313" key="3">
    <source>
        <dbReference type="EMBL" id="KFA89850.1"/>
    </source>
</evidence>
<feature type="domain" description="HTH cro/C1-type" evidence="2">
    <location>
        <begin position="15"/>
        <end position="69"/>
    </location>
</feature>
<keyword evidence="1" id="KW-0238">DNA-binding</keyword>
<protein>
    <recommendedName>
        <fullName evidence="2">HTH cro/C1-type domain-containing protein</fullName>
    </recommendedName>
</protein>
<dbReference type="AlphaFoldDB" id="A0A084SN15"/>
<dbReference type="PANTHER" id="PTHR46797:SF1">
    <property type="entry name" value="METHYLPHOSPHONATE SYNTHASE"/>
    <property type="match status" value="1"/>
</dbReference>
<dbReference type="GO" id="GO:0003700">
    <property type="term" value="F:DNA-binding transcription factor activity"/>
    <property type="evidence" value="ECO:0007669"/>
    <property type="project" value="TreeGrafter"/>
</dbReference>
<proteinExistence type="predicted"/>
<evidence type="ECO:0000256" key="1">
    <source>
        <dbReference type="ARBA" id="ARBA00023125"/>
    </source>
</evidence>
<dbReference type="RefSeq" id="WP_043403897.1">
    <property type="nucleotide sequence ID" value="NZ_JPMI01000232.1"/>
</dbReference>
<reference evidence="3 4" key="1">
    <citation type="submission" date="2014-07" db="EMBL/GenBank/DDBJ databases">
        <title>Draft Genome Sequence of Gephyronic Acid Producer, Cystobacter violaceus Strain Cb vi76.</title>
        <authorList>
            <person name="Stevens D.C."/>
            <person name="Young J."/>
            <person name="Carmichael R."/>
            <person name="Tan J."/>
            <person name="Taylor R.E."/>
        </authorList>
    </citation>
    <scope>NUCLEOTIDE SEQUENCE [LARGE SCALE GENOMIC DNA]</scope>
    <source>
        <strain evidence="3 4">Cb vi76</strain>
    </source>
</reference>
<dbReference type="Pfam" id="PF01381">
    <property type="entry name" value="HTH_3"/>
    <property type="match status" value="1"/>
</dbReference>
<evidence type="ECO:0000259" key="2">
    <source>
        <dbReference type="PROSITE" id="PS50943"/>
    </source>
</evidence>
<accession>A0A084SN15</accession>
<evidence type="ECO:0000313" key="4">
    <source>
        <dbReference type="Proteomes" id="UP000028547"/>
    </source>
</evidence>
<dbReference type="Proteomes" id="UP000028547">
    <property type="component" value="Unassembled WGS sequence"/>
</dbReference>
<name>A0A084SN15_9BACT</name>
<gene>
    <name evidence="3" type="ORF">Q664_32445</name>
</gene>
<comment type="caution">
    <text evidence="3">The sequence shown here is derived from an EMBL/GenBank/DDBJ whole genome shotgun (WGS) entry which is preliminary data.</text>
</comment>
<dbReference type="CDD" id="cd00093">
    <property type="entry name" value="HTH_XRE"/>
    <property type="match status" value="1"/>
</dbReference>
<sequence length="120" mass="12499">MDDIGKLKRMLGGALLVSREQSGLTQAEVASQVGIAPAVYGRIERGQMLPSVPTLCRLCATLGVSSDVLLGLDPAEREALAGLPVPEPSPELRRLASLVRTLSPAALRTLTAVATAVGNR</sequence>
<dbReference type="GO" id="GO:0005829">
    <property type="term" value="C:cytosol"/>
    <property type="evidence" value="ECO:0007669"/>
    <property type="project" value="TreeGrafter"/>
</dbReference>
<dbReference type="InterPro" id="IPR010982">
    <property type="entry name" value="Lambda_DNA-bd_dom_sf"/>
</dbReference>
<dbReference type="SMART" id="SM00530">
    <property type="entry name" value="HTH_XRE"/>
    <property type="match status" value="1"/>
</dbReference>
<dbReference type="Gene3D" id="1.10.260.40">
    <property type="entry name" value="lambda repressor-like DNA-binding domains"/>
    <property type="match status" value="1"/>
</dbReference>
<organism evidence="3 4">
    <name type="scientific">Archangium violaceum Cb vi76</name>
    <dbReference type="NCBI Taxonomy" id="1406225"/>
    <lineage>
        <taxon>Bacteria</taxon>
        <taxon>Pseudomonadati</taxon>
        <taxon>Myxococcota</taxon>
        <taxon>Myxococcia</taxon>
        <taxon>Myxococcales</taxon>
        <taxon>Cystobacterineae</taxon>
        <taxon>Archangiaceae</taxon>
        <taxon>Archangium</taxon>
    </lineage>
</organism>
<dbReference type="InterPro" id="IPR050807">
    <property type="entry name" value="TransReg_Diox_bact_type"/>
</dbReference>
<dbReference type="PROSITE" id="PS50943">
    <property type="entry name" value="HTH_CROC1"/>
    <property type="match status" value="1"/>
</dbReference>
<dbReference type="EMBL" id="JPMI01000232">
    <property type="protein sequence ID" value="KFA89850.1"/>
    <property type="molecule type" value="Genomic_DNA"/>
</dbReference>
<dbReference type="GO" id="GO:0003677">
    <property type="term" value="F:DNA binding"/>
    <property type="evidence" value="ECO:0007669"/>
    <property type="project" value="UniProtKB-KW"/>
</dbReference>
<dbReference type="InterPro" id="IPR001387">
    <property type="entry name" value="Cro/C1-type_HTH"/>
</dbReference>